<protein>
    <submittedName>
        <fullName evidence="1">Uncharacterized protein</fullName>
    </submittedName>
</protein>
<accession>A0A0A8Z0D8</accession>
<reference evidence="1" key="1">
    <citation type="submission" date="2014-09" db="EMBL/GenBank/DDBJ databases">
        <authorList>
            <person name="Magalhaes I.L.F."/>
            <person name="Oliveira U."/>
            <person name="Santos F.R."/>
            <person name="Vidigal T.H.D.A."/>
            <person name="Brescovit A.D."/>
            <person name="Santos A.J."/>
        </authorList>
    </citation>
    <scope>NUCLEOTIDE SEQUENCE</scope>
    <source>
        <tissue evidence="1">Shoot tissue taken approximately 20 cm above the soil surface</tissue>
    </source>
</reference>
<proteinExistence type="predicted"/>
<name>A0A0A8Z0D8_ARUDO</name>
<dbReference type="EMBL" id="GBRH01267695">
    <property type="protein sequence ID" value="JAD30200.1"/>
    <property type="molecule type" value="Transcribed_RNA"/>
</dbReference>
<organism evidence="1">
    <name type="scientific">Arundo donax</name>
    <name type="common">Giant reed</name>
    <name type="synonym">Donax arundinaceus</name>
    <dbReference type="NCBI Taxonomy" id="35708"/>
    <lineage>
        <taxon>Eukaryota</taxon>
        <taxon>Viridiplantae</taxon>
        <taxon>Streptophyta</taxon>
        <taxon>Embryophyta</taxon>
        <taxon>Tracheophyta</taxon>
        <taxon>Spermatophyta</taxon>
        <taxon>Magnoliopsida</taxon>
        <taxon>Liliopsida</taxon>
        <taxon>Poales</taxon>
        <taxon>Poaceae</taxon>
        <taxon>PACMAD clade</taxon>
        <taxon>Arundinoideae</taxon>
        <taxon>Arundineae</taxon>
        <taxon>Arundo</taxon>
    </lineage>
</organism>
<reference evidence="1" key="2">
    <citation type="journal article" date="2015" name="Data Brief">
        <title>Shoot transcriptome of the giant reed, Arundo donax.</title>
        <authorList>
            <person name="Barrero R.A."/>
            <person name="Guerrero F.D."/>
            <person name="Moolhuijzen P."/>
            <person name="Goolsby J.A."/>
            <person name="Tidwell J."/>
            <person name="Bellgard S.E."/>
            <person name="Bellgard M.I."/>
        </authorList>
    </citation>
    <scope>NUCLEOTIDE SEQUENCE</scope>
    <source>
        <tissue evidence="1">Shoot tissue taken approximately 20 cm above the soil surface</tissue>
    </source>
</reference>
<sequence>MEVACLSTTFPVNL</sequence>
<evidence type="ECO:0000313" key="1">
    <source>
        <dbReference type="EMBL" id="JAD30200.1"/>
    </source>
</evidence>